<evidence type="ECO:0000313" key="8">
    <source>
        <dbReference type="Proteomes" id="UP000663903"/>
    </source>
</evidence>
<keyword evidence="3 5" id="KW-0732">Signal</keyword>
<evidence type="ECO:0000256" key="2">
    <source>
        <dbReference type="ARBA" id="ARBA00010333"/>
    </source>
</evidence>
<dbReference type="InterPro" id="IPR001638">
    <property type="entry name" value="Solute-binding_3/MltF_N"/>
</dbReference>
<dbReference type="PROSITE" id="PS01039">
    <property type="entry name" value="SBP_BACTERIAL_3"/>
    <property type="match status" value="1"/>
</dbReference>
<comment type="subcellular location">
    <subcellularLocation>
        <location evidence="1">Cell envelope</location>
    </subcellularLocation>
</comment>
<dbReference type="KEGG" id="otd:J1M35_00290"/>
<dbReference type="EMBL" id="CP071796">
    <property type="protein sequence ID" value="QTD45406.1"/>
    <property type="molecule type" value="Genomic_DNA"/>
</dbReference>
<name>A0A975H3M7_9BURK</name>
<evidence type="ECO:0000256" key="4">
    <source>
        <dbReference type="RuleBase" id="RU003744"/>
    </source>
</evidence>
<evidence type="ECO:0000256" key="3">
    <source>
        <dbReference type="ARBA" id="ARBA00022729"/>
    </source>
</evidence>
<sequence>MFRRFFSATTIALAASLWTAVPAQAQSTPSGARAPALTELHFGTESGYRPYEYKNAEGKLTGLDIDIGEAICAHLKVRCRWSDMAFDQLIPAVQANKIDGALASITITDARKEQAEFSDRLYMKIPALISAKSAKLRPTAPSLKGKRVGVLAGSAHEAFALKQWKPGGVEVVTFKTQTEIYPLLVSGKLDATLTDTVESEYAFMRTKDGADFVQANTELAMEGVLVSGAGIGMNKANSGLHQSVNEAIRALKKNGTLTTIIRKYVSYDIRAR</sequence>
<dbReference type="Pfam" id="PF00497">
    <property type="entry name" value="SBP_bac_3"/>
    <property type="match status" value="1"/>
</dbReference>
<feature type="signal peptide" evidence="5">
    <location>
        <begin position="1"/>
        <end position="25"/>
    </location>
</feature>
<reference evidence="7" key="1">
    <citation type="submission" date="2021-03" db="EMBL/GenBank/DDBJ databases">
        <title>Ottowia sp. 27C isolated from the cloaca of a Giant Asian pond turtle (Heosemys grandis).</title>
        <authorList>
            <person name="Spergser J."/>
            <person name="Busse H.-J."/>
        </authorList>
    </citation>
    <scope>NUCLEOTIDE SEQUENCE</scope>
    <source>
        <strain evidence="7">27C</strain>
    </source>
</reference>
<dbReference type="AlphaFoldDB" id="A0A975H3M7"/>
<organism evidence="7 8">
    <name type="scientific">Ottowia testudinis</name>
    <dbReference type="NCBI Taxonomy" id="2816950"/>
    <lineage>
        <taxon>Bacteria</taxon>
        <taxon>Pseudomonadati</taxon>
        <taxon>Pseudomonadota</taxon>
        <taxon>Betaproteobacteria</taxon>
        <taxon>Burkholderiales</taxon>
        <taxon>Comamonadaceae</taxon>
        <taxon>Ottowia</taxon>
    </lineage>
</organism>
<comment type="similarity">
    <text evidence="2 4">Belongs to the bacterial solute-binding protein 3 family.</text>
</comment>
<feature type="chain" id="PRO_5037100918" evidence="5">
    <location>
        <begin position="26"/>
        <end position="272"/>
    </location>
</feature>
<dbReference type="PANTHER" id="PTHR35936">
    <property type="entry name" value="MEMBRANE-BOUND LYTIC MUREIN TRANSGLYCOSYLASE F"/>
    <property type="match status" value="1"/>
</dbReference>
<proteinExistence type="inferred from homology"/>
<evidence type="ECO:0000259" key="6">
    <source>
        <dbReference type="SMART" id="SM00062"/>
    </source>
</evidence>
<dbReference type="Proteomes" id="UP000663903">
    <property type="component" value="Chromosome"/>
</dbReference>
<accession>A0A975H3M7</accession>
<dbReference type="PANTHER" id="PTHR35936:SF13">
    <property type="entry name" value="HISTIDINE-BINDING PERIPLASMIC PROTEIN"/>
    <property type="match status" value="1"/>
</dbReference>
<dbReference type="SUPFAM" id="SSF53850">
    <property type="entry name" value="Periplasmic binding protein-like II"/>
    <property type="match status" value="1"/>
</dbReference>
<evidence type="ECO:0000256" key="1">
    <source>
        <dbReference type="ARBA" id="ARBA00004196"/>
    </source>
</evidence>
<evidence type="ECO:0000256" key="5">
    <source>
        <dbReference type="SAM" id="SignalP"/>
    </source>
</evidence>
<evidence type="ECO:0000313" key="7">
    <source>
        <dbReference type="EMBL" id="QTD45406.1"/>
    </source>
</evidence>
<dbReference type="InterPro" id="IPR018313">
    <property type="entry name" value="SBP_3_CS"/>
</dbReference>
<dbReference type="GO" id="GO:0030313">
    <property type="term" value="C:cell envelope"/>
    <property type="evidence" value="ECO:0007669"/>
    <property type="project" value="UniProtKB-SubCell"/>
</dbReference>
<keyword evidence="8" id="KW-1185">Reference proteome</keyword>
<protein>
    <submittedName>
        <fullName evidence="7">Transporter substrate-binding domain-containing protein</fullName>
    </submittedName>
</protein>
<dbReference type="RefSeq" id="WP_208009154.1">
    <property type="nucleotide sequence ID" value="NZ_CP071796.1"/>
</dbReference>
<feature type="domain" description="Solute-binding protein family 3/N-terminal" evidence="6">
    <location>
        <begin position="39"/>
        <end position="268"/>
    </location>
</feature>
<dbReference type="Gene3D" id="3.40.190.10">
    <property type="entry name" value="Periplasmic binding protein-like II"/>
    <property type="match status" value="2"/>
</dbReference>
<dbReference type="SMART" id="SM00062">
    <property type="entry name" value="PBPb"/>
    <property type="match status" value="1"/>
</dbReference>
<gene>
    <name evidence="7" type="ORF">J1M35_00290</name>
</gene>